<feature type="region of interest" description="Disordered" evidence="1">
    <location>
        <begin position="1"/>
        <end position="34"/>
    </location>
</feature>
<evidence type="ECO:0000256" key="1">
    <source>
        <dbReference type="SAM" id="MobiDB-lite"/>
    </source>
</evidence>
<accession>J5QLP8</accession>
<comment type="caution">
    <text evidence="2">The sequence shown here is derived from an EMBL/GenBank/DDBJ whole genome shotgun (WGS) entry which is preliminary data.</text>
</comment>
<name>J5QLP8_TRIAS</name>
<dbReference type="EMBL" id="ALBS01000217">
    <property type="protein sequence ID" value="EJT47978.1"/>
    <property type="molecule type" value="Genomic_DNA"/>
</dbReference>
<dbReference type="RefSeq" id="XP_014179720.1">
    <property type="nucleotide sequence ID" value="XM_014324245.1"/>
</dbReference>
<dbReference type="AlphaFoldDB" id="J5QLP8"/>
<evidence type="ECO:0000313" key="3">
    <source>
        <dbReference type="Proteomes" id="UP000002748"/>
    </source>
</evidence>
<feature type="compositionally biased region" description="Pro residues" evidence="1">
    <location>
        <begin position="22"/>
        <end position="34"/>
    </location>
</feature>
<gene>
    <name evidence="2" type="ORF">A1Q1_03016</name>
</gene>
<dbReference type="VEuPathDB" id="FungiDB:A1Q1_03016"/>
<reference evidence="2 3" key="1">
    <citation type="journal article" date="2012" name="Eukaryot. Cell">
        <title>Draft genome sequence of CBS 2479, the standard type strain of Trichosporon asahii.</title>
        <authorList>
            <person name="Yang R.Y."/>
            <person name="Li H.T."/>
            <person name="Zhu H."/>
            <person name="Zhou G.P."/>
            <person name="Wang M."/>
            <person name="Wang L."/>
        </authorList>
    </citation>
    <scope>NUCLEOTIDE SEQUENCE [LARGE SCALE GENOMIC DNA]</scope>
    <source>
        <strain evidence="3">ATCC 90039 / CBS 2479 / JCM 2466 / KCTC 7840 / NCYC 2677 / UAMH 7654</strain>
    </source>
</reference>
<dbReference type="KEGG" id="tasa:A1Q1_03016"/>
<sequence length="277" mass="29758">MPDTTAQDHGLLAPPTAAGTPYPSPRPASAPLPPDVERLHEVWADLRSLLDSEPPNTAIEFAKRAQKLWSIVVQGLETVQRSDPDDEELKAVLRESKGRQRVVKSAALAATSADIEEKLKAFAESAEKIRELVDPKVLERALDLTFSGKRRYQPTYADSAPSAARSPYAFCTNTWKQTAYTLEDEGEALKLARQLAGFGIDLIEGAVVKVGHQTVAAVHGGGELGLVAEVDDAGGSRPRDAGMTGLAARSSRHVAGGKGNLEVLLVVRAMSEENNRF</sequence>
<dbReference type="Proteomes" id="UP000002748">
    <property type="component" value="Unassembled WGS sequence"/>
</dbReference>
<organism evidence="2 3">
    <name type="scientific">Trichosporon asahii var. asahii (strain ATCC 90039 / CBS 2479 / JCM 2466 / KCTC 7840 / NBRC 103889/ NCYC 2677 / UAMH 7654)</name>
    <name type="common">Yeast</name>
    <dbReference type="NCBI Taxonomy" id="1186058"/>
    <lineage>
        <taxon>Eukaryota</taxon>
        <taxon>Fungi</taxon>
        <taxon>Dikarya</taxon>
        <taxon>Basidiomycota</taxon>
        <taxon>Agaricomycotina</taxon>
        <taxon>Tremellomycetes</taxon>
        <taxon>Trichosporonales</taxon>
        <taxon>Trichosporonaceae</taxon>
        <taxon>Trichosporon</taxon>
    </lineage>
</organism>
<protein>
    <submittedName>
        <fullName evidence="2">Uncharacterized protein</fullName>
    </submittedName>
</protein>
<proteinExistence type="predicted"/>
<evidence type="ECO:0000313" key="2">
    <source>
        <dbReference type="EMBL" id="EJT47978.1"/>
    </source>
</evidence>
<dbReference type="GeneID" id="25986529"/>
<dbReference type="HOGENOM" id="CLU_1005399_0_0_1"/>